<keyword evidence="2" id="KW-1185">Reference proteome</keyword>
<proteinExistence type="predicted"/>
<organism evidence="1 2">
    <name type="scientific">Streptomyces daliensis</name>
    <dbReference type="NCBI Taxonomy" id="299421"/>
    <lineage>
        <taxon>Bacteria</taxon>
        <taxon>Bacillati</taxon>
        <taxon>Actinomycetota</taxon>
        <taxon>Actinomycetes</taxon>
        <taxon>Kitasatosporales</taxon>
        <taxon>Streptomycetaceae</taxon>
        <taxon>Streptomyces</taxon>
    </lineage>
</organism>
<evidence type="ECO:0000313" key="2">
    <source>
        <dbReference type="Proteomes" id="UP000675554"/>
    </source>
</evidence>
<accession>A0A8T4IYN7</accession>
<gene>
    <name evidence="1" type="ORF">KDA82_30505</name>
</gene>
<protein>
    <recommendedName>
        <fullName evidence="3">Integral membrane protein</fullName>
    </recommendedName>
</protein>
<dbReference type="AlphaFoldDB" id="A0A8T4IYN7"/>
<evidence type="ECO:0000313" key="1">
    <source>
        <dbReference type="EMBL" id="MBR7677249.1"/>
    </source>
</evidence>
<dbReference type="Proteomes" id="UP000675554">
    <property type="component" value="Unassembled WGS sequence"/>
</dbReference>
<name>A0A8T4IYN7_9ACTN</name>
<reference evidence="1" key="1">
    <citation type="submission" date="2021-04" db="EMBL/GenBank/DDBJ databases">
        <title>Sequencing of actinobacteria type strains.</title>
        <authorList>
            <person name="Nguyen G.-S."/>
            <person name="Wentzel A."/>
        </authorList>
    </citation>
    <scope>NUCLEOTIDE SEQUENCE</scope>
    <source>
        <strain evidence="1">DSM 42095</strain>
    </source>
</reference>
<evidence type="ECO:0008006" key="3">
    <source>
        <dbReference type="Google" id="ProtNLM"/>
    </source>
</evidence>
<dbReference type="EMBL" id="JAGSMN010000874">
    <property type="protein sequence ID" value="MBR7677249.1"/>
    <property type="molecule type" value="Genomic_DNA"/>
</dbReference>
<comment type="caution">
    <text evidence="1">The sequence shown here is derived from an EMBL/GenBank/DDBJ whole genome shotgun (WGS) entry which is preliminary data.</text>
</comment>
<sequence>MVLAFLFTAGDTQAAAPRLTHTAIASGIVLLAGHLPRLLAPGTHVGPRFAAALRRTEDYVRHVLAVRPAPVAAPGEPVRRAEGSEERMALRRAAYRALGEARAMAEMAASEFPSRRGPTRDWLAAMAMAERVVDAATACAVRLEHGAPRPGRANADRITDALAEAAKDADRRVGRASALRSAAAGEREALAHVVTRLHHVGEVTPAA</sequence>